<feature type="non-terminal residue" evidence="2">
    <location>
        <position position="1"/>
    </location>
</feature>
<dbReference type="Pfam" id="PF07727">
    <property type="entry name" value="RVT_2"/>
    <property type="match status" value="1"/>
</dbReference>
<dbReference type="InterPro" id="IPR043502">
    <property type="entry name" value="DNA/RNA_pol_sf"/>
</dbReference>
<dbReference type="InterPro" id="IPR013103">
    <property type="entry name" value="RVT_2"/>
</dbReference>
<dbReference type="PANTHER" id="PTHR11439">
    <property type="entry name" value="GAG-POL-RELATED RETROTRANSPOSON"/>
    <property type="match status" value="1"/>
</dbReference>
<accession>A0A4Y1REW3</accession>
<reference evidence="2" key="1">
    <citation type="journal article" date="2019" name="Science">
        <title>Mutation of a bHLH transcription factor allowed almond domestication.</title>
        <authorList>
            <person name="Sanchez-Perez R."/>
            <person name="Pavan S."/>
            <person name="Mazzeo R."/>
            <person name="Moldovan C."/>
            <person name="Aiese Cigliano R."/>
            <person name="Del Cueto J."/>
            <person name="Ricciardi F."/>
            <person name="Lotti C."/>
            <person name="Ricciardi L."/>
            <person name="Dicenta F."/>
            <person name="Lopez-Marques R.L."/>
            <person name="Lindberg Moller B."/>
        </authorList>
    </citation>
    <scope>NUCLEOTIDE SEQUENCE</scope>
</reference>
<gene>
    <name evidence="2" type="ORF">Prudu_013481</name>
</gene>
<organism evidence="2">
    <name type="scientific">Prunus dulcis</name>
    <name type="common">Almond</name>
    <name type="synonym">Amygdalus dulcis</name>
    <dbReference type="NCBI Taxonomy" id="3755"/>
    <lineage>
        <taxon>Eukaryota</taxon>
        <taxon>Viridiplantae</taxon>
        <taxon>Streptophyta</taxon>
        <taxon>Embryophyta</taxon>
        <taxon>Tracheophyta</taxon>
        <taxon>Spermatophyta</taxon>
        <taxon>Magnoliopsida</taxon>
        <taxon>eudicotyledons</taxon>
        <taxon>Gunneridae</taxon>
        <taxon>Pentapetalae</taxon>
        <taxon>rosids</taxon>
        <taxon>fabids</taxon>
        <taxon>Rosales</taxon>
        <taxon>Rosaceae</taxon>
        <taxon>Amygdaloideae</taxon>
        <taxon>Amygdaleae</taxon>
        <taxon>Prunus</taxon>
    </lineage>
</organism>
<proteinExistence type="predicted"/>
<dbReference type="SUPFAM" id="SSF56672">
    <property type="entry name" value="DNA/RNA polymerases"/>
    <property type="match status" value="1"/>
</dbReference>
<dbReference type="PANTHER" id="PTHR11439:SF455">
    <property type="entry name" value="RLK (RECEPTOR-LIKE PROTEIN KINASE) 8, PUTATIVE-RELATED"/>
    <property type="match status" value="1"/>
</dbReference>
<name>A0A4Y1REW3_PRUDU</name>
<evidence type="ECO:0000313" key="2">
    <source>
        <dbReference type="EMBL" id="BBH02799.1"/>
    </source>
</evidence>
<feature type="domain" description="Reverse transcriptase Ty1/copia-type" evidence="1">
    <location>
        <begin position="5"/>
        <end position="66"/>
    </location>
</feature>
<sequence length="184" mass="20821">SIIIYVLTYVDDIIITGNNGAAIDNVISTLSLQLALKDLGKLHYFLGIEVIPQSRGLLLSQRKYILYMKPTYTLMASSTKLSALQYVTLTCPKLAFSVNKVCQFMHNPTTEHWTAVKRILRYLKHALSHDWAGFPYDRRSTGGYVIYLGCNLVSWFGQKQLTVPRPNIAPLPILLVKLLGWFLC</sequence>
<dbReference type="AlphaFoldDB" id="A0A4Y1REW3"/>
<dbReference type="EMBL" id="AP019301">
    <property type="protein sequence ID" value="BBH02799.1"/>
    <property type="molecule type" value="Genomic_DNA"/>
</dbReference>
<evidence type="ECO:0000259" key="1">
    <source>
        <dbReference type="Pfam" id="PF07727"/>
    </source>
</evidence>
<protein>
    <submittedName>
        <fullName evidence="2">Transposable element protein</fullName>
    </submittedName>
</protein>